<dbReference type="EMBL" id="JAERRJ010000028">
    <property type="protein sequence ID" value="MBL1080244.1"/>
    <property type="molecule type" value="Genomic_DNA"/>
</dbReference>
<reference evidence="2 3" key="1">
    <citation type="submission" date="2021-01" db="EMBL/GenBank/DDBJ databases">
        <title>WGS of actinomycetes isolated from Thailand.</title>
        <authorList>
            <person name="Thawai C."/>
        </authorList>
    </citation>
    <scope>NUCLEOTIDE SEQUENCE [LARGE SCALE GENOMIC DNA]</scope>
    <source>
        <strain evidence="2 3">LPG 2</strain>
    </source>
</reference>
<dbReference type="SUPFAM" id="SSF56436">
    <property type="entry name" value="C-type lectin-like"/>
    <property type="match status" value="1"/>
</dbReference>
<feature type="domain" description="Sulfatase-modifying factor enzyme-like" evidence="1">
    <location>
        <begin position="5"/>
        <end position="287"/>
    </location>
</feature>
<sequence length="292" mass="32897">MLTTNDMVLIPAAIVPIGSPEQHLDAICGEQHYPRQWFEDETPQRRITLNGFRIDRHPVTNLDFAAFVDATGYVTAAERRGDGLVYGREYWMAESGLCWRRPHLDLDAVADRPDHPVVHVDQADAAAYAAWAGKRLPTEAEWEYAAHGPDWQAWPWGSTWSARNANTVEYWAGEPVRDLAAWKRWWGPRWREYGPLPGTTPVGEFPTGCSPFGVADMAGNVIEWTSTRYRSYAPGGGQPRGFEAAVGFGYHVVRGGSWKTMRWQTRTSERLCCPADYSTFDIGFRCVADLTN</sequence>
<dbReference type="Proteomes" id="UP000602198">
    <property type="component" value="Unassembled WGS sequence"/>
</dbReference>
<organism evidence="2 3">
    <name type="scientific">Nocardia acididurans</name>
    <dbReference type="NCBI Taxonomy" id="2802282"/>
    <lineage>
        <taxon>Bacteria</taxon>
        <taxon>Bacillati</taxon>
        <taxon>Actinomycetota</taxon>
        <taxon>Actinomycetes</taxon>
        <taxon>Mycobacteriales</taxon>
        <taxon>Nocardiaceae</taxon>
        <taxon>Nocardia</taxon>
    </lineage>
</organism>
<dbReference type="Pfam" id="PF03781">
    <property type="entry name" value="FGE-sulfatase"/>
    <property type="match status" value="1"/>
</dbReference>
<dbReference type="Gene3D" id="3.90.1580.10">
    <property type="entry name" value="paralog of FGE (formylglycine-generating enzyme)"/>
    <property type="match status" value="1"/>
</dbReference>
<evidence type="ECO:0000313" key="2">
    <source>
        <dbReference type="EMBL" id="MBL1080244.1"/>
    </source>
</evidence>
<evidence type="ECO:0000259" key="1">
    <source>
        <dbReference type="Pfam" id="PF03781"/>
    </source>
</evidence>
<dbReference type="InterPro" id="IPR005532">
    <property type="entry name" value="SUMF_dom"/>
</dbReference>
<dbReference type="PANTHER" id="PTHR23150:SF19">
    <property type="entry name" value="FORMYLGLYCINE-GENERATING ENZYME"/>
    <property type="match status" value="1"/>
</dbReference>
<comment type="caution">
    <text evidence="2">The sequence shown here is derived from an EMBL/GenBank/DDBJ whole genome shotgun (WGS) entry which is preliminary data.</text>
</comment>
<dbReference type="InterPro" id="IPR051043">
    <property type="entry name" value="Sulfatase_Mod_Factor_Kinase"/>
</dbReference>
<evidence type="ECO:0000313" key="3">
    <source>
        <dbReference type="Proteomes" id="UP000602198"/>
    </source>
</evidence>
<dbReference type="PANTHER" id="PTHR23150">
    <property type="entry name" value="SULFATASE MODIFYING FACTOR 1, 2"/>
    <property type="match status" value="1"/>
</dbReference>
<name>A0ABS1MKR2_9NOCA</name>
<dbReference type="InterPro" id="IPR016187">
    <property type="entry name" value="CTDL_fold"/>
</dbReference>
<keyword evidence="3" id="KW-1185">Reference proteome</keyword>
<protein>
    <submittedName>
        <fullName evidence="2">SUMF1/EgtB/PvdO family nonheme iron enzyme</fullName>
    </submittedName>
</protein>
<dbReference type="RefSeq" id="WP_201958627.1">
    <property type="nucleotide sequence ID" value="NZ_JAERRJ010000028.1"/>
</dbReference>
<accession>A0ABS1MKR2</accession>
<gene>
    <name evidence="2" type="ORF">JK358_38200</name>
</gene>
<dbReference type="InterPro" id="IPR042095">
    <property type="entry name" value="SUMF_sf"/>
</dbReference>
<proteinExistence type="predicted"/>